<proteinExistence type="predicted"/>
<gene>
    <name evidence="3" type="ORF">BGZ99_009157</name>
</gene>
<feature type="compositionally biased region" description="Acidic residues" evidence="2">
    <location>
        <begin position="406"/>
        <end position="424"/>
    </location>
</feature>
<feature type="region of interest" description="Disordered" evidence="2">
    <location>
        <begin position="45"/>
        <end position="70"/>
    </location>
</feature>
<feature type="compositionally biased region" description="Polar residues" evidence="2">
    <location>
        <begin position="358"/>
        <end position="375"/>
    </location>
</feature>
<dbReference type="Proteomes" id="UP000738325">
    <property type="component" value="Unassembled WGS sequence"/>
</dbReference>
<comment type="caution">
    <text evidence="3">The sequence shown here is derived from an EMBL/GenBank/DDBJ whole genome shotgun (WGS) entry which is preliminary data.</text>
</comment>
<dbReference type="EMBL" id="JAAAIP010000756">
    <property type="protein sequence ID" value="KAG0312989.1"/>
    <property type="molecule type" value="Genomic_DNA"/>
</dbReference>
<organism evidence="3 4">
    <name type="scientific">Dissophora globulifera</name>
    <dbReference type="NCBI Taxonomy" id="979702"/>
    <lineage>
        <taxon>Eukaryota</taxon>
        <taxon>Fungi</taxon>
        <taxon>Fungi incertae sedis</taxon>
        <taxon>Mucoromycota</taxon>
        <taxon>Mortierellomycotina</taxon>
        <taxon>Mortierellomycetes</taxon>
        <taxon>Mortierellales</taxon>
        <taxon>Mortierellaceae</taxon>
        <taxon>Dissophora</taxon>
    </lineage>
</organism>
<feature type="coiled-coil region" evidence="1">
    <location>
        <begin position="87"/>
        <end position="114"/>
    </location>
</feature>
<feature type="compositionally biased region" description="Low complexity" evidence="2">
    <location>
        <begin position="45"/>
        <end position="64"/>
    </location>
</feature>
<feature type="region of interest" description="Disordered" evidence="2">
    <location>
        <begin position="402"/>
        <end position="426"/>
    </location>
</feature>
<feature type="region of interest" description="Disordered" evidence="2">
    <location>
        <begin position="650"/>
        <end position="696"/>
    </location>
</feature>
<feature type="compositionally biased region" description="Basic and acidic residues" evidence="2">
    <location>
        <begin position="563"/>
        <end position="577"/>
    </location>
</feature>
<accession>A0A9P6R6I7</accession>
<feature type="region of interest" description="Disordered" evidence="2">
    <location>
        <begin position="545"/>
        <end position="592"/>
    </location>
</feature>
<dbReference type="AlphaFoldDB" id="A0A9P6R6I7"/>
<sequence>MFSPSSGIVVPTDAVITGQEIDAVVNGPNYSKAFRLILAPALPSSKSSSTDSSAPSSGTSSAATQPREYSYRPHLEKVRAILDKELEANLNAQRQRTEARIEAYKSQQQFALQQSITDTRREKDSLWLKIQECVAAPPPPPTSIPTSGTGEPLNAIARPDGSVDIDGGQYSFDMPNTLPIRLTSASRVEGAHSAFLDRRKASVPDVAMSLQFREFDQRMSSNSLRRQSIVPAQAEEIEATKITAELTSTNTAANAAASSVAFDQPSSSTSNSGTSSPTGKSKKRVTINDAIKRVSIVEPEKIDYADIEDDEDVDEDEGVVFDLDEELGLDNDGQRDDGHDDDFSDDEVGKDGDEDESTATNGNGITINHSYSRSAPKSGMVVGSLRASYLRRQRGLERQRQSLNEEILEFDEDEDEDEDEDDDAGTNNTLAAAFLGTSLPIQIQPRLASVAAPLPARTSALATSLAMPPGSTPAAAMLQRRLSRAYGSDVLSDNRESGLSNNAARSLTSPYTDGFSSLVPPFAGATAGSVILDPLMLLEEEHDNDDHNERYPKHKLQFSSINHRRDLEKSQQARELDAGSFSQSNNSGGATALVTQQPDFEPPHMFSARTYVGSTPWEMPTRITVKSGGLQREGAHLDKEIALEMAKELELERQEMERTSGVLKPSEGQKDESDAVPRQHPLSTAKAQGAEEGADS</sequence>
<feature type="region of interest" description="Disordered" evidence="2">
    <location>
        <begin position="325"/>
        <end position="378"/>
    </location>
</feature>
<evidence type="ECO:0000256" key="2">
    <source>
        <dbReference type="SAM" id="MobiDB-lite"/>
    </source>
</evidence>
<dbReference type="OrthoDB" id="5564103at2759"/>
<keyword evidence="4" id="KW-1185">Reference proteome</keyword>
<feature type="region of interest" description="Disordered" evidence="2">
    <location>
        <begin position="259"/>
        <end position="284"/>
    </location>
</feature>
<protein>
    <submittedName>
        <fullName evidence="3">Uncharacterized protein</fullName>
    </submittedName>
</protein>
<keyword evidence="1" id="KW-0175">Coiled coil</keyword>
<evidence type="ECO:0000256" key="1">
    <source>
        <dbReference type="SAM" id="Coils"/>
    </source>
</evidence>
<feature type="compositionally biased region" description="Low complexity" evidence="2">
    <location>
        <begin position="259"/>
        <end position="279"/>
    </location>
</feature>
<feature type="compositionally biased region" description="Polar residues" evidence="2">
    <location>
        <begin position="580"/>
        <end position="592"/>
    </location>
</feature>
<evidence type="ECO:0000313" key="3">
    <source>
        <dbReference type="EMBL" id="KAG0312989.1"/>
    </source>
</evidence>
<reference evidence="3" key="1">
    <citation type="journal article" date="2020" name="Fungal Divers.">
        <title>Resolving the Mortierellaceae phylogeny through synthesis of multi-gene phylogenetics and phylogenomics.</title>
        <authorList>
            <person name="Vandepol N."/>
            <person name="Liber J."/>
            <person name="Desiro A."/>
            <person name="Na H."/>
            <person name="Kennedy M."/>
            <person name="Barry K."/>
            <person name="Grigoriev I.V."/>
            <person name="Miller A.N."/>
            <person name="O'Donnell K."/>
            <person name="Stajich J.E."/>
            <person name="Bonito G."/>
        </authorList>
    </citation>
    <scope>NUCLEOTIDE SEQUENCE</scope>
    <source>
        <strain evidence="3">REB-010B</strain>
    </source>
</reference>
<evidence type="ECO:0000313" key="4">
    <source>
        <dbReference type="Proteomes" id="UP000738325"/>
    </source>
</evidence>
<name>A0A9P6R6I7_9FUNG</name>
<feature type="compositionally biased region" description="Basic and acidic residues" evidence="2">
    <location>
        <begin position="667"/>
        <end position="677"/>
    </location>
</feature>
<feature type="compositionally biased region" description="Acidic residues" evidence="2">
    <location>
        <begin position="339"/>
        <end position="357"/>
    </location>
</feature>